<reference evidence="3" key="1">
    <citation type="submission" date="2017-02" db="UniProtKB">
        <authorList>
            <consortium name="WormBaseParasite"/>
        </authorList>
    </citation>
    <scope>IDENTIFICATION</scope>
</reference>
<proteinExistence type="predicted"/>
<keyword evidence="2" id="KW-1185">Reference proteome</keyword>
<accession>A0A0N4Y125</accession>
<evidence type="ECO:0000313" key="3">
    <source>
        <dbReference type="WBParaSite" id="NBR_0000929101-mRNA-1"/>
    </source>
</evidence>
<dbReference type="AlphaFoldDB" id="A0A0N4Y125"/>
<name>A0A0N4Y125_NIPBR</name>
<protein>
    <submittedName>
        <fullName evidence="3">DUF16 domain-containing protein</fullName>
    </submittedName>
</protein>
<dbReference type="WBParaSite" id="NBR_0000929101-mRNA-1">
    <property type="protein sequence ID" value="NBR_0000929101-mRNA-1"/>
    <property type="gene ID" value="NBR_0000929101"/>
</dbReference>
<reference evidence="1 2" key="2">
    <citation type="submission" date="2018-11" db="EMBL/GenBank/DDBJ databases">
        <authorList>
            <consortium name="Pathogen Informatics"/>
        </authorList>
    </citation>
    <scope>NUCLEOTIDE SEQUENCE [LARGE SCALE GENOMIC DNA]</scope>
</reference>
<dbReference type="Proteomes" id="UP000271162">
    <property type="component" value="Unassembled WGS sequence"/>
</dbReference>
<evidence type="ECO:0000313" key="2">
    <source>
        <dbReference type="Proteomes" id="UP000271162"/>
    </source>
</evidence>
<sequence length="151" mass="17491">MSLYALVFFLKTSKFDVVPLSAIRSEPKLSKLELTKVRKGSRFYSAKLLFFGSKDLCEERLDLAEEVSAVLSDSYFARKNKLSHEKALIPSPPQREIMKKIDETKDDLVFETYVLRTQLQKMSSGERRFNLLEDKLEEILRRLAPVKEKTA</sequence>
<gene>
    <name evidence="1" type="ORF">NBR_LOCUS9292</name>
</gene>
<evidence type="ECO:0000313" key="1">
    <source>
        <dbReference type="EMBL" id="VDL72881.1"/>
    </source>
</evidence>
<organism evidence="3">
    <name type="scientific">Nippostrongylus brasiliensis</name>
    <name type="common">Rat hookworm</name>
    <dbReference type="NCBI Taxonomy" id="27835"/>
    <lineage>
        <taxon>Eukaryota</taxon>
        <taxon>Metazoa</taxon>
        <taxon>Ecdysozoa</taxon>
        <taxon>Nematoda</taxon>
        <taxon>Chromadorea</taxon>
        <taxon>Rhabditida</taxon>
        <taxon>Rhabditina</taxon>
        <taxon>Rhabditomorpha</taxon>
        <taxon>Strongyloidea</taxon>
        <taxon>Heligmosomidae</taxon>
        <taxon>Nippostrongylus</taxon>
    </lineage>
</organism>
<dbReference type="EMBL" id="UYSL01020120">
    <property type="protein sequence ID" value="VDL72881.1"/>
    <property type="molecule type" value="Genomic_DNA"/>
</dbReference>